<reference evidence="1" key="1">
    <citation type="submission" date="2021-02" db="EMBL/GenBank/DDBJ databases">
        <authorList>
            <person name="Dougan E. K."/>
            <person name="Rhodes N."/>
            <person name="Thang M."/>
            <person name="Chan C."/>
        </authorList>
    </citation>
    <scope>NUCLEOTIDE SEQUENCE</scope>
</reference>
<dbReference type="OrthoDB" id="10396453at2759"/>
<evidence type="ECO:0000313" key="1">
    <source>
        <dbReference type="EMBL" id="CAE7940227.1"/>
    </source>
</evidence>
<dbReference type="Proteomes" id="UP000601435">
    <property type="component" value="Unassembled WGS sequence"/>
</dbReference>
<accession>A0A813CCJ6</accession>
<protein>
    <submittedName>
        <fullName evidence="1">Uncharacterized protein</fullName>
    </submittedName>
</protein>
<sequence length="143" mass="16578">TVYNPDLVLQPFYVGSTSPTLIVDVFTWGTAKDEWVTRISDEWTGDALYRHHEQMLTYTVTTGTSRTSFMVIYVDMTWLEDYAWEAMSPSERQAPDEQRMKNRNHVGSHPDILLEYANHQNFVENAKYVLNNIKDAQEAGIQQ</sequence>
<feature type="non-terminal residue" evidence="1">
    <location>
        <position position="143"/>
    </location>
</feature>
<dbReference type="EMBL" id="CAJNJA010090745">
    <property type="protein sequence ID" value="CAE7940227.1"/>
    <property type="molecule type" value="Genomic_DNA"/>
</dbReference>
<comment type="caution">
    <text evidence="1">The sequence shown here is derived from an EMBL/GenBank/DDBJ whole genome shotgun (WGS) entry which is preliminary data.</text>
</comment>
<feature type="non-terminal residue" evidence="1">
    <location>
        <position position="1"/>
    </location>
</feature>
<proteinExistence type="predicted"/>
<name>A0A813CCJ6_9DINO</name>
<gene>
    <name evidence="1" type="ORF">SNEC2469_LOCUS33812</name>
</gene>
<dbReference type="AlphaFoldDB" id="A0A813CCJ6"/>
<evidence type="ECO:0000313" key="2">
    <source>
        <dbReference type="Proteomes" id="UP000601435"/>
    </source>
</evidence>
<keyword evidence="2" id="KW-1185">Reference proteome</keyword>
<organism evidence="1 2">
    <name type="scientific">Symbiodinium necroappetens</name>
    <dbReference type="NCBI Taxonomy" id="1628268"/>
    <lineage>
        <taxon>Eukaryota</taxon>
        <taxon>Sar</taxon>
        <taxon>Alveolata</taxon>
        <taxon>Dinophyceae</taxon>
        <taxon>Suessiales</taxon>
        <taxon>Symbiodiniaceae</taxon>
        <taxon>Symbiodinium</taxon>
    </lineage>
</organism>